<feature type="domain" description="Pellino RING" evidence="5">
    <location>
        <begin position="237"/>
        <end position="356"/>
    </location>
</feature>
<dbReference type="PANTHER" id="PTHR12098">
    <property type="entry name" value="E3 UBIQUITIN-PROTEIN LIGASE PELLINO-RELATED"/>
    <property type="match status" value="1"/>
</dbReference>
<sequence>MSLHQLNDRVQQRMEIVHFWRDLELVSFLVCLTEPPLHQRNLLALCLPSPASLVGSTLIGDPRMQPVFMLRDLIRGIIFSLVKMPVNGDTVILWMDSPQMESAFSDLVSGSNVIPMVYRSLWREVSVCGNVYRLHSTMFVPGETDRVKEEDNVLEDGTLIDLCGAILIWRSAEGLRNGLTLTDVSEMVNILNQLHIQCPVYLKTLQFKGFCVPRAPSKFAYNDNYSSNSSLSATFGGGSQPHVYLNCGHVHGYHDWHPIGEQTMGERDKRTCPLCRQSSRFVRLSIGEEVGFYVDRGAPSHCFNPCGHIASEATVRFWSSLKLPMTNQTPMMPKCPFCAHVIEGPPVRLIFQHRADESTLKAAFEAFNCTPLDSPCKAAPFVFTTQSSTSPSPVATPTAPEMVDSDID</sequence>
<feature type="compositionally biased region" description="Low complexity" evidence="3">
    <location>
        <begin position="386"/>
        <end position="400"/>
    </location>
</feature>
<dbReference type="GO" id="GO:0061630">
    <property type="term" value="F:ubiquitin protein ligase activity"/>
    <property type="evidence" value="ECO:0007669"/>
    <property type="project" value="InterPro"/>
</dbReference>
<dbReference type="InterPro" id="IPR048335">
    <property type="entry name" value="Pellino_RING"/>
</dbReference>
<keyword evidence="2" id="KW-0597">Phosphoprotein</keyword>
<dbReference type="Proteomes" id="UP000321570">
    <property type="component" value="Unassembled WGS sequence"/>
</dbReference>
<evidence type="ECO:0000256" key="1">
    <source>
        <dbReference type="ARBA" id="ARBA00005639"/>
    </source>
</evidence>
<protein>
    <recommendedName>
        <fullName evidence="8">Pellino</fullName>
    </recommendedName>
</protein>
<reference evidence="6 7" key="1">
    <citation type="submission" date="2019-07" db="EMBL/GenBank/DDBJ databases">
        <authorList>
            <person name="Jastrzebski P J."/>
            <person name="Paukszto L."/>
            <person name="Jastrzebski P J."/>
        </authorList>
    </citation>
    <scope>NUCLEOTIDE SEQUENCE [LARGE SCALE GENOMIC DNA]</scope>
    <source>
        <strain evidence="6 7">WMS-il1</strain>
    </source>
</reference>
<evidence type="ECO:0000313" key="6">
    <source>
        <dbReference type="EMBL" id="VUZ54768.1"/>
    </source>
</evidence>
<evidence type="ECO:0008006" key="8">
    <source>
        <dbReference type="Google" id="ProtNLM"/>
    </source>
</evidence>
<name>A0A564Z7C7_HYMDI</name>
<proteinExistence type="inferred from homology"/>
<evidence type="ECO:0000313" key="7">
    <source>
        <dbReference type="Proteomes" id="UP000321570"/>
    </source>
</evidence>
<evidence type="ECO:0000256" key="3">
    <source>
        <dbReference type="SAM" id="MobiDB-lite"/>
    </source>
</evidence>
<accession>A0A564Z7C7</accession>
<dbReference type="InterPro" id="IPR006800">
    <property type="entry name" value="Pellino_fam"/>
</dbReference>
<comment type="similarity">
    <text evidence="1">Belongs to the pellino family.</text>
</comment>
<feature type="region of interest" description="Disordered" evidence="3">
    <location>
        <begin position="386"/>
        <end position="408"/>
    </location>
</feature>
<evidence type="ECO:0000259" key="4">
    <source>
        <dbReference type="Pfam" id="PF04710"/>
    </source>
</evidence>
<evidence type="ECO:0000259" key="5">
    <source>
        <dbReference type="Pfam" id="PF20723"/>
    </source>
</evidence>
<evidence type="ECO:0000256" key="2">
    <source>
        <dbReference type="ARBA" id="ARBA00022553"/>
    </source>
</evidence>
<dbReference type="PANTHER" id="PTHR12098:SF2">
    <property type="entry name" value="PROTEIN PELLINO"/>
    <property type="match status" value="1"/>
</dbReference>
<dbReference type="GO" id="GO:0008592">
    <property type="term" value="P:regulation of Toll signaling pathway"/>
    <property type="evidence" value="ECO:0007669"/>
    <property type="project" value="InterPro"/>
</dbReference>
<dbReference type="EMBL" id="CABIJS010000666">
    <property type="protein sequence ID" value="VUZ54768.1"/>
    <property type="molecule type" value="Genomic_DNA"/>
</dbReference>
<dbReference type="Pfam" id="PF04710">
    <property type="entry name" value="Pellino_FHA"/>
    <property type="match status" value="1"/>
</dbReference>
<organism evidence="6 7">
    <name type="scientific">Hymenolepis diminuta</name>
    <name type="common">Rat tapeworm</name>
    <dbReference type="NCBI Taxonomy" id="6216"/>
    <lineage>
        <taxon>Eukaryota</taxon>
        <taxon>Metazoa</taxon>
        <taxon>Spiralia</taxon>
        <taxon>Lophotrochozoa</taxon>
        <taxon>Platyhelminthes</taxon>
        <taxon>Cestoda</taxon>
        <taxon>Eucestoda</taxon>
        <taxon>Cyclophyllidea</taxon>
        <taxon>Hymenolepididae</taxon>
        <taxon>Hymenolepis</taxon>
    </lineage>
</organism>
<dbReference type="AlphaFoldDB" id="A0A564Z7C7"/>
<dbReference type="GO" id="GO:0000209">
    <property type="term" value="P:protein polyubiquitination"/>
    <property type="evidence" value="ECO:0007669"/>
    <property type="project" value="InterPro"/>
</dbReference>
<dbReference type="Pfam" id="PF20723">
    <property type="entry name" value="Pellino_RING"/>
    <property type="match status" value="1"/>
</dbReference>
<feature type="domain" description="Pellino FHA" evidence="4">
    <location>
        <begin position="120"/>
        <end position="184"/>
    </location>
</feature>
<dbReference type="InterPro" id="IPR048334">
    <property type="entry name" value="Pellino_FHA"/>
</dbReference>
<gene>
    <name evidence="6" type="ORF">WMSIL1_LOCUS12804</name>
</gene>
<keyword evidence="7" id="KW-1185">Reference proteome</keyword>